<keyword evidence="6 8" id="KW-0675">Receptor</keyword>
<dbReference type="GO" id="GO:0005886">
    <property type="term" value="C:plasma membrane"/>
    <property type="evidence" value="ECO:0007669"/>
    <property type="project" value="TreeGrafter"/>
</dbReference>
<name>A0A448WAU2_9PLAT</name>
<keyword evidence="5 10" id="KW-0472">Membrane</keyword>
<gene>
    <name evidence="12" type="ORF">PXEA_LOCUS653</name>
</gene>
<dbReference type="EMBL" id="CAAALY010001276">
    <property type="protein sequence ID" value="VEL07213.1"/>
    <property type="molecule type" value="Genomic_DNA"/>
</dbReference>
<evidence type="ECO:0000256" key="3">
    <source>
        <dbReference type="ARBA" id="ARBA00022989"/>
    </source>
</evidence>
<proteinExistence type="inferred from homology"/>
<comment type="caution">
    <text evidence="12">The sequence shown here is derived from an EMBL/GenBank/DDBJ whole genome shotgun (WGS) entry which is preliminary data.</text>
</comment>
<feature type="transmembrane region" description="Helical" evidence="10">
    <location>
        <begin position="139"/>
        <end position="160"/>
    </location>
</feature>
<reference evidence="12" key="1">
    <citation type="submission" date="2018-11" db="EMBL/GenBank/DDBJ databases">
        <authorList>
            <consortium name="Pathogen Informatics"/>
        </authorList>
    </citation>
    <scope>NUCLEOTIDE SEQUENCE</scope>
</reference>
<evidence type="ECO:0000259" key="11">
    <source>
        <dbReference type="PROSITE" id="PS50262"/>
    </source>
</evidence>
<feature type="transmembrane region" description="Helical" evidence="10">
    <location>
        <begin position="59"/>
        <end position="78"/>
    </location>
</feature>
<comment type="subcellular location">
    <subcellularLocation>
        <location evidence="1">Membrane</location>
        <topology evidence="1">Multi-pass membrane protein</topology>
    </subcellularLocation>
</comment>
<keyword evidence="7 8" id="KW-0807">Transducer</keyword>
<dbReference type="PROSITE" id="PS50262">
    <property type="entry name" value="G_PROTEIN_RECEP_F1_2"/>
    <property type="match status" value="1"/>
</dbReference>
<dbReference type="GO" id="GO:0008188">
    <property type="term" value="F:neuropeptide receptor activity"/>
    <property type="evidence" value="ECO:0007669"/>
    <property type="project" value="TreeGrafter"/>
</dbReference>
<dbReference type="InterPro" id="IPR017452">
    <property type="entry name" value="GPCR_Rhodpsn_7TM"/>
</dbReference>
<feature type="compositionally biased region" description="Low complexity" evidence="9">
    <location>
        <begin position="216"/>
        <end position="228"/>
    </location>
</feature>
<keyword evidence="2 8" id="KW-0812">Transmembrane</keyword>
<dbReference type="PROSITE" id="PS00237">
    <property type="entry name" value="G_PROTEIN_RECEP_F1_1"/>
    <property type="match status" value="1"/>
</dbReference>
<keyword evidence="4 8" id="KW-0297">G-protein coupled receptor</keyword>
<evidence type="ECO:0000313" key="12">
    <source>
        <dbReference type="EMBL" id="VEL07213.1"/>
    </source>
</evidence>
<evidence type="ECO:0000256" key="4">
    <source>
        <dbReference type="ARBA" id="ARBA00023040"/>
    </source>
</evidence>
<dbReference type="PRINTS" id="PR00237">
    <property type="entry name" value="GPCRRHODOPSN"/>
</dbReference>
<feature type="region of interest" description="Disordered" evidence="9">
    <location>
        <begin position="520"/>
        <end position="544"/>
    </location>
</feature>
<dbReference type="InterPro" id="IPR000276">
    <property type="entry name" value="GPCR_Rhodpsn"/>
</dbReference>
<keyword evidence="3 10" id="KW-1133">Transmembrane helix</keyword>
<evidence type="ECO:0000256" key="2">
    <source>
        <dbReference type="ARBA" id="ARBA00022692"/>
    </source>
</evidence>
<feature type="region of interest" description="Disordered" evidence="9">
    <location>
        <begin position="657"/>
        <end position="687"/>
    </location>
</feature>
<dbReference type="OrthoDB" id="9046662at2759"/>
<evidence type="ECO:0000256" key="9">
    <source>
        <dbReference type="SAM" id="MobiDB-lite"/>
    </source>
</evidence>
<evidence type="ECO:0000256" key="8">
    <source>
        <dbReference type="RuleBase" id="RU000688"/>
    </source>
</evidence>
<dbReference type="Gene3D" id="1.20.1070.10">
    <property type="entry name" value="Rhodopsin 7-helix transmembrane proteins"/>
    <property type="match status" value="2"/>
</dbReference>
<feature type="region of interest" description="Disordered" evidence="9">
    <location>
        <begin position="743"/>
        <end position="768"/>
    </location>
</feature>
<comment type="similarity">
    <text evidence="8">Belongs to the G-protein coupled receptor 1 family.</text>
</comment>
<dbReference type="AlphaFoldDB" id="A0A448WAU2"/>
<dbReference type="PANTHER" id="PTHR24235">
    <property type="entry name" value="NEUROPEPTIDE Y RECEPTOR"/>
    <property type="match status" value="1"/>
</dbReference>
<dbReference type="Pfam" id="PF00001">
    <property type="entry name" value="7tm_1"/>
    <property type="match status" value="1"/>
</dbReference>
<evidence type="ECO:0000256" key="5">
    <source>
        <dbReference type="ARBA" id="ARBA00023136"/>
    </source>
</evidence>
<evidence type="ECO:0000256" key="1">
    <source>
        <dbReference type="ARBA" id="ARBA00004141"/>
    </source>
</evidence>
<dbReference type="GO" id="GO:0043005">
    <property type="term" value="C:neuron projection"/>
    <property type="evidence" value="ECO:0007669"/>
    <property type="project" value="TreeGrafter"/>
</dbReference>
<dbReference type="PANTHER" id="PTHR24235:SF12">
    <property type="entry name" value="G-PROTEIN COUPLED RECEPTORS FAMILY 1 PROFILE DOMAIN-CONTAINING PROTEIN"/>
    <property type="match status" value="1"/>
</dbReference>
<evidence type="ECO:0000256" key="7">
    <source>
        <dbReference type="ARBA" id="ARBA00023224"/>
    </source>
</evidence>
<evidence type="ECO:0000256" key="6">
    <source>
        <dbReference type="ARBA" id="ARBA00023170"/>
    </source>
</evidence>
<protein>
    <recommendedName>
        <fullName evidence="11">G-protein coupled receptors family 1 profile domain-containing protein</fullName>
    </recommendedName>
</protein>
<feature type="transmembrane region" description="Helical" evidence="10">
    <location>
        <begin position="20"/>
        <end position="47"/>
    </location>
</feature>
<feature type="transmembrane region" description="Helical" evidence="10">
    <location>
        <begin position="180"/>
        <end position="205"/>
    </location>
</feature>
<evidence type="ECO:0000256" key="10">
    <source>
        <dbReference type="SAM" id="Phobius"/>
    </source>
</evidence>
<feature type="transmembrane region" description="Helical" evidence="10">
    <location>
        <begin position="98"/>
        <end position="119"/>
    </location>
</feature>
<dbReference type="SUPFAM" id="SSF81321">
    <property type="entry name" value="Family A G protein-coupled receptor-like"/>
    <property type="match status" value="2"/>
</dbReference>
<dbReference type="SMART" id="SM01381">
    <property type="entry name" value="7TM_GPCR_Srsx"/>
    <property type="match status" value="1"/>
</dbReference>
<dbReference type="GO" id="GO:0042923">
    <property type="term" value="F:neuropeptide binding"/>
    <property type="evidence" value="ECO:0007669"/>
    <property type="project" value="TreeGrafter"/>
</dbReference>
<feature type="transmembrane region" description="Helical" evidence="10">
    <location>
        <begin position="244"/>
        <end position="267"/>
    </location>
</feature>
<keyword evidence="13" id="KW-1185">Reference proteome</keyword>
<feature type="domain" description="G-protein coupled receptors family 1 profile" evidence="11">
    <location>
        <begin position="38"/>
        <end position="267"/>
    </location>
</feature>
<organism evidence="12 13">
    <name type="scientific">Protopolystoma xenopodis</name>
    <dbReference type="NCBI Taxonomy" id="117903"/>
    <lineage>
        <taxon>Eukaryota</taxon>
        <taxon>Metazoa</taxon>
        <taxon>Spiralia</taxon>
        <taxon>Lophotrochozoa</taxon>
        <taxon>Platyhelminthes</taxon>
        <taxon>Monogenea</taxon>
        <taxon>Polyopisthocotylea</taxon>
        <taxon>Polystomatidea</taxon>
        <taxon>Polystomatidae</taxon>
        <taxon>Protopolystoma</taxon>
    </lineage>
</organism>
<accession>A0A448WAU2</accession>
<sequence length="768" mass="83844">MASSSWTWLLWGELHRTPTASYTVIGLYAAVIGFGASFNLAIVIALLQYRQRTLRNNVTNLFVLCLAVSDIVLCGVSMPLQVYFELATRVNSHTLCRLIYSSFGVPMYVSCLTILLIAIERYRLIVRPFDKRISFRLGLLLVAGVLFVSLVNSMPVGLFVRANYCVLNCQENWPNQALRLAYSCIIFTVLFLLPLLVCASLYLAIYRRLARRPDQSSSVGVGVGSDSSAGLGNREAERRKRRTTGLLVGVVVCFTVSWAPWCLFSLVTEVDRHKTRLGDLNPLVRVFTETFDRAESRAECDRLVACMDRLLVVLASRGRRDSLDTEKPYSATASLNVGVNESRRALADGLTTIDLACFYALDRMGTGSLGPVQRRPATQRQIVDNIGSGTDDNNGDGDSYVGNAVKNDGDSYVGNAVKNDGDSYVGNAVKNDSIGYVGNAFKNDGDSYVGNAFKNDGDSYVGNAVKNDGDSYVGNAVKNDGDSYVGNAVKNDGDSYVGNAFKNDGDSYVGNAVKNDGDSYVGNAVKNDGDEDSSDGLTEDGSSADGLQLLESDATGPATQPARLARLLPKGRPYLRLADLILKLFAMSSACINPFLYGWLNEAIRDALLRQYGRLGCLVFGRRRRRRCPSVSVAVDVDVAIATRRKASSIDKLASLSRRHRPTGRPASVELESGLEAGLEPDLPTDRNGAMAKEAKIRANSRRYKQRWRLSEGSRFVQIHGNHEDTVCYCACWPGFGSRLDGPSHTIRPPHPPSTHDTAPEYLPSPTA</sequence>
<evidence type="ECO:0000313" key="13">
    <source>
        <dbReference type="Proteomes" id="UP000784294"/>
    </source>
</evidence>
<feature type="compositionally biased region" description="Acidic residues" evidence="9">
    <location>
        <begin position="529"/>
        <end position="538"/>
    </location>
</feature>
<dbReference type="Proteomes" id="UP000784294">
    <property type="component" value="Unassembled WGS sequence"/>
</dbReference>
<feature type="region of interest" description="Disordered" evidence="9">
    <location>
        <begin position="215"/>
        <end position="236"/>
    </location>
</feature>